<evidence type="ECO:0008006" key="3">
    <source>
        <dbReference type="Google" id="ProtNLM"/>
    </source>
</evidence>
<comment type="caution">
    <text evidence="1">The sequence shown here is derived from an EMBL/GenBank/DDBJ whole genome shotgun (WGS) entry which is preliminary data.</text>
</comment>
<dbReference type="PANTHER" id="PTHR47074">
    <property type="entry name" value="BNAC02G40300D PROTEIN"/>
    <property type="match status" value="1"/>
</dbReference>
<dbReference type="AlphaFoldDB" id="A0AAW2CB64"/>
<evidence type="ECO:0000313" key="1">
    <source>
        <dbReference type="EMBL" id="KAK9994129.1"/>
    </source>
</evidence>
<sequence length="80" mass="8958">MEEFHDVHKKVPRVVDHSEDICWKPPDYGLYKINFDGALFADQASAGLAVVIRDSATSRAISFAKELNIHQMVVEGDSLQ</sequence>
<name>A0AAW2CB64_9ROSI</name>
<proteinExistence type="predicted"/>
<reference evidence="1 2" key="1">
    <citation type="submission" date="2024-01" db="EMBL/GenBank/DDBJ databases">
        <title>A telomere-to-telomere, gap-free genome of sweet tea (Lithocarpus litseifolius).</title>
        <authorList>
            <person name="Zhou J."/>
        </authorList>
    </citation>
    <scope>NUCLEOTIDE SEQUENCE [LARGE SCALE GENOMIC DNA]</scope>
    <source>
        <strain evidence="1">Zhou-2022a</strain>
        <tissue evidence="1">Leaf</tissue>
    </source>
</reference>
<evidence type="ECO:0000313" key="2">
    <source>
        <dbReference type="Proteomes" id="UP001459277"/>
    </source>
</evidence>
<dbReference type="PANTHER" id="PTHR47074:SF48">
    <property type="entry name" value="POLYNUCLEOTIDYL TRANSFERASE, RIBONUCLEASE H-LIKE SUPERFAMILY PROTEIN"/>
    <property type="match status" value="1"/>
</dbReference>
<dbReference type="Proteomes" id="UP001459277">
    <property type="component" value="Unassembled WGS sequence"/>
</dbReference>
<accession>A0AAW2CB64</accession>
<protein>
    <recommendedName>
        <fullName evidence="3">RNase H type-1 domain-containing protein</fullName>
    </recommendedName>
</protein>
<dbReference type="InterPro" id="IPR052929">
    <property type="entry name" value="RNase_H-like_EbsB-rel"/>
</dbReference>
<keyword evidence="2" id="KW-1185">Reference proteome</keyword>
<dbReference type="EMBL" id="JAZDWU010000008">
    <property type="protein sequence ID" value="KAK9994129.1"/>
    <property type="molecule type" value="Genomic_DNA"/>
</dbReference>
<feature type="non-terminal residue" evidence="1">
    <location>
        <position position="80"/>
    </location>
</feature>
<gene>
    <name evidence="1" type="ORF">SO802_023832</name>
</gene>
<organism evidence="1 2">
    <name type="scientific">Lithocarpus litseifolius</name>
    <dbReference type="NCBI Taxonomy" id="425828"/>
    <lineage>
        <taxon>Eukaryota</taxon>
        <taxon>Viridiplantae</taxon>
        <taxon>Streptophyta</taxon>
        <taxon>Embryophyta</taxon>
        <taxon>Tracheophyta</taxon>
        <taxon>Spermatophyta</taxon>
        <taxon>Magnoliopsida</taxon>
        <taxon>eudicotyledons</taxon>
        <taxon>Gunneridae</taxon>
        <taxon>Pentapetalae</taxon>
        <taxon>rosids</taxon>
        <taxon>fabids</taxon>
        <taxon>Fagales</taxon>
        <taxon>Fagaceae</taxon>
        <taxon>Lithocarpus</taxon>
    </lineage>
</organism>